<dbReference type="AlphaFoldDB" id="A0A511M6M6"/>
<evidence type="ECO:0000313" key="2">
    <source>
        <dbReference type="EMBL" id="GEM36285.1"/>
    </source>
</evidence>
<dbReference type="EMBL" id="BJXA01000003">
    <property type="protein sequence ID" value="GEM36285.1"/>
    <property type="molecule type" value="Genomic_DNA"/>
</dbReference>
<evidence type="ECO:0000313" key="3">
    <source>
        <dbReference type="Proteomes" id="UP000321424"/>
    </source>
</evidence>
<keyword evidence="3" id="KW-1185">Reference proteome</keyword>
<accession>A0A511M6M6</accession>
<name>A0A511M6M6_9NOCA</name>
<sequence length="59" mass="6291">MRKWIRVAAVAVMCALVSQGVVAAEFDDAPPTELIAVDGGHLDWPTMLRCYATTTSPSA</sequence>
<comment type="caution">
    <text evidence="2">The sequence shown here is derived from an EMBL/GenBank/DDBJ whole genome shotgun (WGS) entry which is preliminary data.</text>
</comment>
<proteinExistence type="predicted"/>
<gene>
    <name evidence="2" type="ORF">NN4_08040</name>
</gene>
<protein>
    <submittedName>
        <fullName evidence="2">Uncharacterized protein</fullName>
    </submittedName>
</protein>
<keyword evidence="1" id="KW-0732">Signal</keyword>
<feature type="chain" id="PRO_5021905784" evidence="1">
    <location>
        <begin position="24"/>
        <end position="59"/>
    </location>
</feature>
<dbReference type="Proteomes" id="UP000321424">
    <property type="component" value="Unassembled WGS sequence"/>
</dbReference>
<reference evidence="2 3" key="1">
    <citation type="submission" date="2019-07" db="EMBL/GenBank/DDBJ databases">
        <title>Whole genome shotgun sequence of Nocardia ninae NBRC 108245.</title>
        <authorList>
            <person name="Hosoyama A."/>
            <person name="Uohara A."/>
            <person name="Ohji S."/>
            <person name="Ichikawa N."/>
        </authorList>
    </citation>
    <scope>NUCLEOTIDE SEQUENCE [LARGE SCALE GENOMIC DNA]</scope>
    <source>
        <strain evidence="2 3">NBRC 108245</strain>
    </source>
</reference>
<organism evidence="2 3">
    <name type="scientific">Nocardia ninae NBRC 108245</name>
    <dbReference type="NCBI Taxonomy" id="1210091"/>
    <lineage>
        <taxon>Bacteria</taxon>
        <taxon>Bacillati</taxon>
        <taxon>Actinomycetota</taxon>
        <taxon>Actinomycetes</taxon>
        <taxon>Mycobacteriales</taxon>
        <taxon>Nocardiaceae</taxon>
        <taxon>Nocardia</taxon>
    </lineage>
</organism>
<feature type="signal peptide" evidence="1">
    <location>
        <begin position="1"/>
        <end position="23"/>
    </location>
</feature>
<evidence type="ECO:0000256" key="1">
    <source>
        <dbReference type="SAM" id="SignalP"/>
    </source>
</evidence>
<dbReference type="RefSeq" id="WP_222594975.1">
    <property type="nucleotide sequence ID" value="NZ_BJXA01000003.1"/>
</dbReference>